<name>A0A846N1P3_9PROT</name>
<evidence type="ECO:0000313" key="1">
    <source>
        <dbReference type="EMBL" id="NIK89868.1"/>
    </source>
</evidence>
<dbReference type="Proteomes" id="UP000570514">
    <property type="component" value="Unassembled WGS sequence"/>
</dbReference>
<dbReference type="RefSeq" id="WP_167083926.1">
    <property type="nucleotide sequence ID" value="NZ_BAAADC010000001.1"/>
</dbReference>
<dbReference type="AlphaFoldDB" id="A0A846N1P3"/>
<dbReference type="EMBL" id="JAASRM010000001">
    <property type="protein sequence ID" value="NIK89868.1"/>
    <property type="molecule type" value="Genomic_DNA"/>
</dbReference>
<evidence type="ECO:0000313" key="2">
    <source>
        <dbReference type="Proteomes" id="UP000570514"/>
    </source>
</evidence>
<organism evidence="1 2">
    <name type="scientific">Rhizomicrobium palustre</name>
    <dbReference type="NCBI Taxonomy" id="189966"/>
    <lineage>
        <taxon>Bacteria</taxon>
        <taxon>Pseudomonadati</taxon>
        <taxon>Pseudomonadota</taxon>
        <taxon>Alphaproteobacteria</taxon>
        <taxon>Micropepsales</taxon>
        <taxon>Micropepsaceae</taxon>
        <taxon>Rhizomicrobium</taxon>
    </lineage>
</organism>
<gene>
    <name evidence="1" type="ORF">FHS83_003186</name>
</gene>
<keyword evidence="2" id="KW-1185">Reference proteome</keyword>
<accession>A0A846N1P3</accession>
<proteinExistence type="predicted"/>
<dbReference type="InterPro" id="IPR029063">
    <property type="entry name" value="SAM-dependent_MTases_sf"/>
</dbReference>
<protein>
    <submittedName>
        <fullName evidence="1">Uncharacterized protein</fullName>
    </submittedName>
</protein>
<reference evidence="1 2" key="1">
    <citation type="submission" date="2020-03" db="EMBL/GenBank/DDBJ databases">
        <title>Genomic Encyclopedia of Type Strains, Phase IV (KMG-IV): sequencing the most valuable type-strain genomes for metagenomic binning, comparative biology and taxonomic classification.</title>
        <authorList>
            <person name="Goeker M."/>
        </authorList>
    </citation>
    <scope>NUCLEOTIDE SEQUENCE [LARGE SCALE GENOMIC DNA]</scope>
    <source>
        <strain evidence="1 2">DSM 19867</strain>
    </source>
</reference>
<sequence length="267" mass="29464">MSAVGKPKIVLLGQKDPNSKVELTADEGPFESWLAVAQDMWGLANLTPVDGIFASRAIGTIVPTQGGNFGCLTYHLGSRLFTFSREGGIWIDAFEAEPTISKMEKRPKDKVKLATWAPGKNLLAGKKMTHLAILSPSLMPGTVAQLIEEAAPAVKKDGQVFLADIMCAPSGRTMPLWKHKPAEYKDWLEKAGLKFYSEIDLTDDVRVSLLRGLHNSLNMLANVRKLSEPWKGQRLRAFEKELEMIVTLHTAIERGWAVATGLYYTKA</sequence>
<dbReference type="SUPFAM" id="SSF53335">
    <property type="entry name" value="S-adenosyl-L-methionine-dependent methyltransferases"/>
    <property type="match status" value="1"/>
</dbReference>
<dbReference type="Gene3D" id="3.40.50.150">
    <property type="entry name" value="Vaccinia Virus protein VP39"/>
    <property type="match status" value="1"/>
</dbReference>
<comment type="caution">
    <text evidence="1">The sequence shown here is derived from an EMBL/GenBank/DDBJ whole genome shotgun (WGS) entry which is preliminary data.</text>
</comment>